<dbReference type="Proteomes" id="UP001151699">
    <property type="component" value="Chromosome C"/>
</dbReference>
<organism evidence="4 5">
    <name type="scientific">Pseudolycoriella hygida</name>
    <dbReference type="NCBI Taxonomy" id="35572"/>
    <lineage>
        <taxon>Eukaryota</taxon>
        <taxon>Metazoa</taxon>
        <taxon>Ecdysozoa</taxon>
        <taxon>Arthropoda</taxon>
        <taxon>Hexapoda</taxon>
        <taxon>Insecta</taxon>
        <taxon>Pterygota</taxon>
        <taxon>Neoptera</taxon>
        <taxon>Endopterygota</taxon>
        <taxon>Diptera</taxon>
        <taxon>Nematocera</taxon>
        <taxon>Sciaroidea</taxon>
        <taxon>Sciaridae</taxon>
        <taxon>Pseudolycoriella</taxon>
    </lineage>
</organism>
<dbReference type="SMART" id="SM01017">
    <property type="entry name" value="Arrestin_C"/>
    <property type="match status" value="1"/>
</dbReference>
<dbReference type="InterPro" id="IPR011022">
    <property type="entry name" value="Arrestin_C-like"/>
</dbReference>
<keyword evidence="2" id="KW-0716">Sensory transduction</keyword>
<dbReference type="InterPro" id="IPR014756">
    <property type="entry name" value="Ig_E-set"/>
</dbReference>
<sequence>MSTKCDIIFENNFEKVYYGGQLLSGQAIVTLAKEKSVRGIYVNIYGAAESRWCEHARDNRLTYRGHEVYLSSKTYLIGKEEGEAIEIPQGIHTYGFSCELPFNLPSSMEGTYGSIRYKVIITFDIPIWPDKVFEAGFTVLKTCNLNDFPELKSPLDLERSHGFNYMGCIWCIQSKPLMVTVHMQARGFTPGEKIEVILDVNNQSSQDVAYFSIGLFKIVTYASTQTVIKNKSEIVSLSSVQTNGIRKNHAEQLTVLLLVPPGPPTDMNSSTICKVRYDIEVKTYISYFRNYPKIRIPITIGTYPLLENPPPRNKFSVASQSYLTPSAPLSGLGIDFEEANYIFNILCRLDPPTYEHVSVQGNENNEIKLSHLPLYPVFGQRV</sequence>
<protein>
    <submittedName>
        <fullName evidence="4">Arrestin domain-containing protein 17</fullName>
    </submittedName>
</protein>
<accession>A0A9Q0RY58</accession>
<dbReference type="InterPro" id="IPR014752">
    <property type="entry name" value="Arrestin-like_C"/>
</dbReference>
<dbReference type="InterPro" id="IPR050357">
    <property type="entry name" value="Arrestin_domain-protein"/>
</dbReference>
<dbReference type="OrthoDB" id="7789592at2759"/>
<evidence type="ECO:0000256" key="2">
    <source>
        <dbReference type="ARBA" id="ARBA00022606"/>
    </source>
</evidence>
<evidence type="ECO:0000313" key="5">
    <source>
        <dbReference type="Proteomes" id="UP001151699"/>
    </source>
</evidence>
<keyword evidence="5" id="KW-1185">Reference proteome</keyword>
<proteinExistence type="inferred from homology"/>
<dbReference type="SUPFAM" id="SSF81296">
    <property type="entry name" value="E set domains"/>
    <property type="match status" value="2"/>
</dbReference>
<evidence type="ECO:0000313" key="4">
    <source>
        <dbReference type="EMBL" id="KAJ6636593.1"/>
    </source>
</evidence>
<feature type="domain" description="Arrestin C-terminal-like" evidence="3">
    <location>
        <begin position="173"/>
        <end position="305"/>
    </location>
</feature>
<dbReference type="EMBL" id="WJQU01000004">
    <property type="protein sequence ID" value="KAJ6636593.1"/>
    <property type="molecule type" value="Genomic_DNA"/>
</dbReference>
<name>A0A9Q0RY58_9DIPT</name>
<dbReference type="PANTHER" id="PTHR11188:SF167">
    <property type="entry name" value="ARRESTIN C-TERMINAL-LIKE DOMAIN-CONTAINING PROTEIN-RELATED"/>
    <property type="match status" value="1"/>
</dbReference>
<dbReference type="InterPro" id="IPR011021">
    <property type="entry name" value="Arrestin-like_N"/>
</dbReference>
<dbReference type="PANTHER" id="PTHR11188">
    <property type="entry name" value="ARRESTIN DOMAIN CONTAINING PROTEIN"/>
    <property type="match status" value="1"/>
</dbReference>
<evidence type="ECO:0000256" key="1">
    <source>
        <dbReference type="ARBA" id="ARBA00005298"/>
    </source>
</evidence>
<evidence type="ECO:0000259" key="3">
    <source>
        <dbReference type="SMART" id="SM01017"/>
    </source>
</evidence>
<dbReference type="Pfam" id="PF00339">
    <property type="entry name" value="Arrestin_N"/>
    <property type="match status" value="1"/>
</dbReference>
<dbReference type="GO" id="GO:0005737">
    <property type="term" value="C:cytoplasm"/>
    <property type="evidence" value="ECO:0007669"/>
    <property type="project" value="TreeGrafter"/>
</dbReference>
<comment type="similarity">
    <text evidence="1">Belongs to the arrestin family.</text>
</comment>
<comment type="caution">
    <text evidence="4">The sequence shown here is derived from an EMBL/GenBank/DDBJ whole genome shotgun (WGS) entry which is preliminary data.</text>
</comment>
<dbReference type="GO" id="GO:0015031">
    <property type="term" value="P:protein transport"/>
    <property type="evidence" value="ECO:0007669"/>
    <property type="project" value="TreeGrafter"/>
</dbReference>
<gene>
    <name evidence="4" type="primary">arrd-17_1</name>
    <name evidence="4" type="ORF">Bhyg_15184</name>
</gene>
<reference evidence="4" key="1">
    <citation type="submission" date="2022-07" db="EMBL/GenBank/DDBJ databases">
        <authorList>
            <person name="Trinca V."/>
            <person name="Uliana J.V.C."/>
            <person name="Torres T.T."/>
            <person name="Ward R.J."/>
            <person name="Monesi N."/>
        </authorList>
    </citation>
    <scope>NUCLEOTIDE SEQUENCE</scope>
    <source>
        <strain evidence="4">HSMRA1968</strain>
        <tissue evidence="4">Whole embryos</tissue>
    </source>
</reference>
<dbReference type="AlphaFoldDB" id="A0A9Q0RY58"/>
<dbReference type="Gene3D" id="2.60.40.640">
    <property type="match status" value="2"/>
</dbReference>
<dbReference type="Pfam" id="PF02752">
    <property type="entry name" value="Arrestin_C"/>
    <property type="match status" value="1"/>
</dbReference>